<evidence type="ECO:0000313" key="5">
    <source>
        <dbReference type="Proteomes" id="UP000010366"/>
    </source>
</evidence>
<dbReference type="InterPro" id="IPR011542">
    <property type="entry name" value="SUF_FeS_clus_asmbl_SufD"/>
</dbReference>
<feature type="domain" description="SUF system FeS cluster assembly SufBD core" evidence="2">
    <location>
        <begin position="177"/>
        <end position="406"/>
    </location>
</feature>
<evidence type="ECO:0000259" key="2">
    <source>
        <dbReference type="Pfam" id="PF01458"/>
    </source>
</evidence>
<dbReference type="InterPro" id="IPR055346">
    <property type="entry name" value="Fe-S_cluster_assembly_SufBD"/>
</dbReference>
<dbReference type="Pfam" id="PF01458">
    <property type="entry name" value="SUFBD_core"/>
    <property type="match status" value="1"/>
</dbReference>
<dbReference type="EMBL" id="CP003600">
    <property type="protein sequence ID" value="AFY91530.1"/>
    <property type="molecule type" value="Genomic_DNA"/>
</dbReference>
<dbReference type="RefSeq" id="WP_015157725.1">
    <property type="nucleotide sequence ID" value="NC_019697.1"/>
</dbReference>
<dbReference type="HOGENOM" id="CLU_026231_5_2_3"/>
<proteinExistence type="inferred from homology"/>
<dbReference type="SUPFAM" id="SSF101960">
    <property type="entry name" value="Stabilizer of iron transporter SufD"/>
    <property type="match status" value="1"/>
</dbReference>
<feature type="domain" description="SUF system FeS cluster assembly SufBD N-terminal" evidence="3">
    <location>
        <begin position="23"/>
        <end position="166"/>
    </location>
</feature>
<comment type="similarity">
    <text evidence="1">Belongs to the iron-sulfur cluster assembly SufBD family.</text>
</comment>
<dbReference type="GO" id="GO:0016226">
    <property type="term" value="P:iron-sulfur cluster assembly"/>
    <property type="evidence" value="ECO:0007669"/>
    <property type="project" value="InterPro"/>
</dbReference>
<dbReference type="eggNOG" id="COG0719">
    <property type="taxonomic scope" value="Bacteria"/>
</dbReference>
<dbReference type="Pfam" id="PF19295">
    <property type="entry name" value="SufBD_N"/>
    <property type="match status" value="1"/>
</dbReference>
<evidence type="ECO:0000256" key="1">
    <source>
        <dbReference type="ARBA" id="ARBA00043967"/>
    </source>
</evidence>
<dbReference type="STRING" id="1173020.Cha6605_0228"/>
<dbReference type="PANTHER" id="PTHR43575">
    <property type="entry name" value="PROTEIN ABCI7, CHLOROPLASTIC"/>
    <property type="match status" value="1"/>
</dbReference>
<dbReference type="PATRIC" id="fig|1173020.3.peg.269"/>
<reference evidence="4 5" key="1">
    <citation type="submission" date="2012-05" db="EMBL/GenBank/DDBJ databases">
        <title>Finished chromosome of genome of Chamaesiphon sp. PCC 6605.</title>
        <authorList>
            <consortium name="US DOE Joint Genome Institute"/>
            <person name="Gugger M."/>
            <person name="Coursin T."/>
            <person name="Rippka R."/>
            <person name="Tandeau De Marsac N."/>
            <person name="Huntemann M."/>
            <person name="Wei C.-L."/>
            <person name="Han J."/>
            <person name="Detter J.C."/>
            <person name="Han C."/>
            <person name="Tapia R."/>
            <person name="Chen A."/>
            <person name="Kyrpides N."/>
            <person name="Mavromatis K."/>
            <person name="Markowitz V."/>
            <person name="Szeto E."/>
            <person name="Ivanova N."/>
            <person name="Pagani I."/>
            <person name="Pati A."/>
            <person name="Goodwin L."/>
            <person name="Nordberg H.P."/>
            <person name="Cantor M.N."/>
            <person name="Hua S.X."/>
            <person name="Woyke T."/>
            <person name="Kerfeld C.A."/>
        </authorList>
    </citation>
    <scope>NUCLEOTIDE SEQUENCE [LARGE SCALE GENOMIC DNA]</scope>
    <source>
        <strain evidence="5">ATCC 27169 / PCC 6605</strain>
    </source>
</reference>
<name>K9U9L8_CHAP6</name>
<dbReference type="PANTHER" id="PTHR43575:SF1">
    <property type="entry name" value="PROTEIN ABCI7, CHLOROPLASTIC"/>
    <property type="match status" value="1"/>
</dbReference>
<dbReference type="OrthoDB" id="9803529at2"/>
<evidence type="ECO:0000259" key="3">
    <source>
        <dbReference type="Pfam" id="PF19295"/>
    </source>
</evidence>
<protein>
    <submittedName>
        <fullName evidence="4">FeS assembly protein SufD</fullName>
    </submittedName>
</protein>
<keyword evidence="5" id="KW-1185">Reference proteome</keyword>
<dbReference type="AlphaFoldDB" id="K9U9L8"/>
<accession>K9U9L8</accession>
<gene>
    <name evidence="4" type="ORF">Cha6605_0228</name>
</gene>
<dbReference type="KEGG" id="cmp:Cha6605_0228"/>
<dbReference type="InterPro" id="IPR045595">
    <property type="entry name" value="SufBD_N"/>
</dbReference>
<dbReference type="InterPro" id="IPR037284">
    <property type="entry name" value="SUF_FeS_clus_asmbl_SufBD_sf"/>
</dbReference>
<evidence type="ECO:0000313" key="4">
    <source>
        <dbReference type="EMBL" id="AFY91530.1"/>
    </source>
</evidence>
<organism evidence="4 5">
    <name type="scientific">Chamaesiphon minutus (strain ATCC 27169 / PCC 6605)</name>
    <dbReference type="NCBI Taxonomy" id="1173020"/>
    <lineage>
        <taxon>Bacteria</taxon>
        <taxon>Bacillati</taxon>
        <taxon>Cyanobacteriota</taxon>
        <taxon>Cyanophyceae</taxon>
        <taxon>Gomontiellales</taxon>
        <taxon>Chamaesiphonaceae</taxon>
        <taxon>Chamaesiphon</taxon>
    </lineage>
</organism>
<dbReference type="Proteomes" id="UP000010366">
    <property type="component" value="Chromosome"/>
</dbReference>
<sequence length="433" mass="46990">MTSTLTNRDTYLAQLLALTQPPATPQLLELRTQAAGYLQEETLPSNKDEEWRFTNLDPLLTQTFTAPATQVPLVNINGLVLPEAINTRLVFVNGIYAPLLSSLADLPAGVFVGNLAAANATGLAISTYLGKQPGGEEVFTAINTAGINEAAVLWLAPDIVLETPIHLLFITTVDDTAIATQPRTLIVLEQRSSATLIQEYLHTSIPDRSYFNNAVTEVWLGDTAKLNHTRIQDEDITAIHIGKTAVSQSQHSAYTGTSIELGSKLSRHNWEICQIGAQTETYLNGLTMVNGEQESDTHSTIALTKPHGITAQLHKCIVDDRAHAIFNGKVFVPQAAQQTNAGQLNRNLLLSSTARIDTKPQLEITADNVKCSHGATVSQLEDDEIFYLQSRGLAVETAKILLINAFAVEIIDRIPVASVREKLAVAVKAFKAN</sequence>
<dbReference type="InterPro" id="IPR000825">
    <property type="entry name" value="SUF_FeS_clus_asmbl_SufBD_core"/>
</dbReference>
<dbReference type="NCBIfam" id="TIGR01981">
    <property type="entry name" value="sufD"/>
    <property type="match status" value="1"/>
</dbReference>